<dbReference type="EMBL" id="JBJKFK010000462">
    <property type="protein sequence ID" value="KAL3316925.1"/>
    <property type="molecule type" value="Genomic_DNA"/>
</dbReference>
<keyword evidence="1" id="KW-0143">Chaperone</keyword>
<gene>
    <name evidence="4" type="primary">DNAJC30</name>
    <name evidence="4" type="ORF">Ciccas_004420</name>
</gene>
<protein>
    <submittedName>
        <fullName evidence="4">DnaJ subfamily C member 30, mitochondrial</fullName>
    </submittedName>
</protein>
<dbReference type="InterPro" id="IPR051938">
    <property type="entry name" value="Apopto_cytoskel_mod"/>
</dbReference>
<keyword evidence="2" id="KW-0472">Membrane</keyword>
<proteinExistence type="predicted"/>
<dbReference type="Proteomes" id="UP001626550">
    <property type="component" value="Unassembled WGS sequence"/>
</dbReference>
<dbReference type="Gene3D" id="1.10.287.110">
    <property type="entry name" value="DnaJ domain"/>
    <property type="match status" value="1"/>
</dbReference>
<sequence>MLKLIVTRGFSLAAKSKQADFYKILGLEIDATNKDIKESFYRLSKLYHPDVTSDEIARTKFQDVARAYETLGNPILRQQYDKGLITRGSQFDLNKLKTDDKILQGYRVQSDAGTSYSNYYVRNYNKQIFDIWRQRSDPEDNISTHEYQRDKIALVFTFVVIMSSVTFLDYYYHRLTTSRHDVIYNRPDLVSKH</sequence>
<accession>A0ABD2QBN1</accession>
<evidence type="ECO:0000256" key="1">
    <source>
        <dbReference type="ARBA" id="ARBA00023186"/>
    </source>
</evidence>
<keyword evidence="2" id="KW-0812">Transmembrane</keyword>
<comment type="caution">
    <text evidence="4">The sequence shown here is derived from an EMBL/GenBank/DDBJ whole genome shotgun (WGS) entry which is preliminary data.</text>
</comment>
<dbReference type="InterPro" id="IPR018253">
    <property type="entry name" value="DnaJ_domain_CS"/>
</dbReference>
<dbReference type="PROSITE" id="PS00636">
    <property type="entry name" value="DNAJ_1"/>
    <property type="match status" value="1"/>
</dbReference>
<reference evidence="4 5" key="1">
    <citation type="submission" date="2024-11" db="EMBL/GenBank/DDBJ databases">
        <title>Adaptive evolution of stress response genes in parasites aligns with host niche diversity.</title>
        <authorList>
            <person name="Hahn C."/>
            <person name="Resl P."/>
        </authorList>
    </citation>
    <scope>NUCLEOTIDE SEQUENCE [LARGE SCALE GENOMIC DNA]</scope>
    <source>
        <strain evidence="4">EGGRZ-B1_66</strain>
        <tissue evidence="4">Body</tissue>
    </source>
</reference>
<dbReference type="SMART" id="SM00271">
    <property type="entry name" value="DnaJ"/>
    <property type="match status" value="1"/>
</dbReference>
<dbReference type="PROSITE" id="PS50076">
    <property type="entry name" value="DNAJ_2"/>
    <property type="match status" value="1"/>
</dbReference>
<feature type="transmembrane region" description="Helical" evidence="2">
    <location>
        <begin position="152"/>
        <end position="172"/>
    </location>
</feature>
<evidence type="ECO:0000256" key="2">
    <source>
        <dbReference type="SAM" id="Phobius"/>
    </source>
</evidence>
<dbReference type="PANTHER" id="PTHR44145:SF3">
    <property type="entry name" value="DNAJ HOMOLOG SUBFAMILY A MEMBER 3, MITOCHONDRIAL"/>
    <property type="match status" value="1"/>
</dbReference>
<dbReference type="PANTHER" id="PTHR44145">
    <property type="entry name" value="DNAJ HOMOLOG SUBFAMILY A MEMBER 3, MITOCHONDRIAL"/>
    <property type="match status" value="1"/>
</dbReference>
<dbReference type="CDD" id="cd06257">
    <property type="entry name" value="DnaJ"/>
    <property type="match status" value="1"/>
</dbReference>
<dbReference type="InterPro" id="IPR036869">
    <property type="entry name" value="J_dom_sf"/>
</dbReference>
<organism evidence="4 5">
    <name type="scientific">Cichlidogyrus casuarinus</name>
    <dbReference type="NCBI Taxonomy" id="1844966"/>
    <lineage>
        <taxon>Eukaryota</taxon>
        <taxon>Metazoa</taxon>
        <taxon>Spiralia</taxon>
        <taxon>Lophotrochozoa</taxon>
        <taxon>Platyhelminthes</taxon>
        <taxon>Monogenea</taxon>
        <taxon>Monopisthocotylea</taxon>
        <taxon>Dactylogyridea</taxon>
        <taxon>Ancyrocephalidae</taxon>
        <taxon>Cichlidogyrus</taxon>
    </lineage>
</organism>
<dbReference type="SUPFAM" id="SSF46565">
    <property type="entry name" value="Chaperone J-domain"/>
    <property type="match status" value="1"/>
</dbReference>
<evidence type="ECO:0000313" key="5">
    <source>
        <dbReference type="Proteomes" id="UP001626550"/>
    </source>
</evidence>
<dbReference type="Pfam" id="PF00226">
    <property type="entry name" value="DnaJ"/>
    <property type="match status" value="1"/>
</dbReference>
<keyword evidence="2" id="KW-1133">Transmembrane helix</keyword>
<keyword evidence="5" id="KW-1185">Reference proteome</keyword>
<dbReference type="PRINTS" id="PR00625">
    <property type="entry name" value="JDOMAIN"/>
</dbReference>
<dbReference type="AlphaFoldDB" id="A0ABD2QBN1"/>
<evidence type="ECO:0000313" key="4">
    <source>
        <dbReference type="EMBL" id="KAL3316925.1"/>
    </source>
</evidence>
<dbReference type="InterPro" id="IPR001623">
    <property type="entry name" value="DnaJ_domain"/>
</dbReference>
<name>A0ABD2QBN1_9PLAT</name>
<feature type="domain" description="J" evidence="3">
    <location>
        <begin position="20"/>
        <end position="84"/>
    </location>
</feature>
<evidence type="ECO:0000259" key="3">
    <source>
        <dbReference type="PROSITE" id="PS50076"/>
    </source>
</evidence>